<organism evidence="1 2">
    <name type="scientific">Ensifer adhaerens</name>
    <name type="common">Sinorhizobium morelense</name>
    <dbReference type="NCBI Taxonomy" id="106592"/>
    <lineage>
        <taxon>Bacteria</taxon>
        <taxon>Pseudomonadati</taxon>
        <taxon>Pseudomonadota</taxon>
        <taxon>Alphaproteobacteria</taxon>
        <taxon>Hyphomicrobiales</taxon>
        <taxon>Rhizobiaceae</taxon>
        <taxon>Sinorhizobium/Ensifer group</taxon>
        <taxon>Ensifer</taxon>
    </lineage>
</organism>
<reference evidence="1" key="1">
    <citation type="submission" date="2022-06" db="EMBL/GenBank/DDBJ databases">
        <title>Physiological and biochemical characterization and genomic elucidation of a strain of the genus Ensifer adhaerens M8 that combines arsenic oxidation and chromium reduction.</title>
        <authorList>
            <person name="Li X."/>
            <person name="Yu c."/>
        </authorList>
    </citation>
    <scope>NUCLEOTIDE SEQUENCE</scope>
    <source>
        <strain evidence="1">M8</strain>
    </source>
</reference>
<evidence type="ECO:0008006" key="3">
    <source>
        <dbReference type="Google" id="ProtNLM"/>
    </source>
</evidence>
<accession>A0A9Q9DB84</accession>
<sequence>MKIEIDLLGGGRVSTAIDNAVKAVAPATEVTAADPSLTQLWLEFIARLMEAFAWPAVAIIFMVLFRGKLASVASNLRTFKWGDAEATFGEELRSAAENAKAIEPAPAPVAEDNRQRLSQLIEMAAISPTGAIIGAWKDMESAAWKLIEEVSSPGETVSKGKLNLFQYLSVRNLLPSAELEMFNELRVLRNKAVHGGDESVTVDDARKYVRLADKLTDIINQRTLTQQVINANSARWG</sequence>
<proteinExistence type="predicted"/>
<dbReference type="Proteomes" id="UP001055460">
    <property type="component" value="Chromosome"/>
</dbReference>
<name>A0A9Q9DB84_ENSAD</name>
<gene>
    <name evidence="1" type="ORF">NE863_07180</name>
</gene>
<dbReference type="RefSeq" id="WP_252160541.1">
    <property type="nucleotide sequence ID" value="NZ_CP098807.1"/>
</dbReference>
<dbReference type="EMBL" id="CP098807">
    <property type="protein sequence ID" value="USJ24742.1"/>
    <property type="molecule type" value="Genomic_DNA"/>
</dbReference>
<protein>
    <recommendedName>
        <fullName evidence="3">DUF4145 domain-containing protein</fullName>
    </recommendedName>
</protein>
<evidence type="ECO:0000313" key="2">
    <source>
        <dbReference type="Proteomes" id="UP001055460"/>
    </source>
</evidence>
<evidence type="ECO:0000313" key="1">
    <source>
        <dbReference type="EMBL" id="USJ24742.1"/>
    </source>
</evidence>
<dbReference type="AlphaFoldDB" id="A0A9Q9DB84"/>